<evidence type="ECO:0000313" key="3">
    <source>
        <dbReference type="EnsemblMetazoa" id="GPPI025558-PA"/>
    </source>
</evidence>
<organism evidence="3 4">
    <name type="scientific">Glossina palpalis gambiensis</name>
    <dbReference type="NCBI Taxonomy" id="67801"/>
    <lineage>
        <taxon>Eukaryota</taxon>
        <taxon>Metazoa</taxon>
        <taxon>Ecdysozoa</taxon>
        <taxon>Arthropoda</taxon>
        <taxon>Hexapoda</taxon>
        <taxon>Insecta</taxon>
        <taxon>Pterygota</taxon>
        <taxon>Neoptera</taxon>
        <taxon>Endopterygota</taxon>
        <taxon>Diptera</taxon>
        <taxon>Brachycera</taxon>
        <taxon>Muscomorpha</taxon>
        <taxon>Hippoboscoidea</taxon>
        <taxon>Glossinidae</taxon>
        <taxon>Glossina</taxon>
    </lineage>
</organism>
<evidence type="ECO:0000313" key="4">
    <source>
        <dbReference type="Proteomes" id="UP000092460"/>
    </source>
</evidence>
<keyword evidence="2" id="KW-0732">Signal</keyword>
<dbReference type="EMBL" id="JXJN01011920">
    <property type="status" value="NOT_ANNOTATED_CDS"/>
    <property type="molecule type" value="Genomic_DNA"/>
</dbReference>
<sequence length="211" mass="24212">MWFIIICSGMYLMSVCAMHLVASVEVFDVMRFTSNRITLRAQIKEDGCKICLISANVHIDAHFDPKIANNAKQWVRKRDELFPKEFLYMLCQLPSFYLSFDASPQKKKLSGLRPGDRGSYSMASARIFSDTHYGGVIYCGFLCTAFLPLFSLAFYLFNLLPTTSWRRAIGPLKHDSTLKRIDNSALFCFAWFVLSSVAFRVRMEGKDFIFD</sequence>
<dbReference type="VEuPathDB" id="VectorBase:GPPI025558"/>
<accession>A0A1B0BCC4</accession>
<name>A0A1B0BCC4_9MUSC</name>
<feature type="transmembrane region" description="Helical" evidence="1">
    <location>
        <begin position="135"/>
        <end position="160"/>
    </location>
</feature>
<feature type="chain" id="PRO_5008404726" evidence="2">
    <location>
        <begin position="18"/>
        <end position="211"/>
    </location>
</feature>
<reference evidence="3" key="2">
    <citation type="submission" date="2020-05" db="UniProtKB">
        <authorList>
            <consortium name="EnsemblMetazoa"/>
        </authorList>
    </citation>
    <scope>IDENTIFICATION</scope>
    <source>
        <strain evidence="3">IAEA</strain>
    </source>
</reference>
<keyword evidence="1" id="KW-1133">Transmembrane helix</keyword>
<protein>
    <submittedName>
        <fullName evidence="3">Uncharacterized protein</fullName>
    </submittedName>
</protein>
<keyword evidence="4" id="KW-1185">Reference proteome</keyword>
<keyword evidence="1" id="KW-0812">Transmembrane</keyword>
<feature type="signal peptide" evidence="2">
    <location>
        <begin position="1"/>
        <end position="17"/>
    </location>
</feature>
<dbReference type="EnsemblMetazoa" id="GPPI025558-RA">
    <property type="protein sequence ID" value="GPPI025558-PA"/>
    <property type="gene ID" value="GPPI025558"/>
</dbReference>
<evidence type="ECO:0000256" key="2">
    <source>
        <dbReference type="SAM" id="SignalP"/>
    </source>
</evidence>
<keyword evidence="1" id="KW-0472">Membrane</keyword>
<proteinExistence type="predicted"/>
<feature type="transmembrane region" description="Helical" evidence="1">
    <location>
        <begin position="181"/>
        <end position="201"/>
    </location>
</feature>
<dbReference type="AlphaFoldDB" id="A0A1B0BCC4"/>
<dbReference type="Proteomes" id="UP000092460">
    <property type="component" value="Unassembled WGS sequence"/>
</dbReference>
<reference evidence="4" key="1">
    <citation type="submission" date="2015-01" db="EMBL/GenBank/DDBJ databases">
        <authorList>
            <person name="Aksoy S."/>
            <person name="Warren W."/>
            <person name="Wilson R.K."/>
        </authorList>
    </citation>
    <scope>NUCLEOTIDE SEQUENCE [LARGE SCALE GENOMIC DNA]</scope>
    <source>
        <strain evidence="4">IAEA</strain>
    </source>
</reference>
<evidence type="ECO:0000256" key="1">
    <source>
        <dbReference type="SAM" id="Phobius"/>
    </source>
</evidence>